<dbReference type="Proteomes" id="UP001159329">
    <property type="component" value="Unassembled WGS sequence"/>
</dbReference>
<dbReference type="CDD" id="cd05403">
    <property type="entry name" value="NT_KNTase_like"/>
    <property type="match status" value="1"/>
</dbReference>
<protein>
    <submittedName>
        <fullName evidence="2">Nucleotidyltransferase domain-containing protein</fullName>
    </submittedName>
</protein>
<organism evidence="2 3">
    <name type="scientific">Acinetobacter courvalinii</name>
    <dbReference type="NCBI Taxonomy" id="280147"/>
    <lineage>
        <taxon>Bacteria</taxon>
        <taxon>Pseudomonadati</taxon>
        <taxon>Pseudomonadota</taxon>
        <taxon>Gammaproteobacteria</taxon>
        <taxon>Moraxellales</taxon>
        <taxon>Moraxellaceae</taxon>
        <taxon>Acinetobacter</taxon>
    </lineage>
</organism>
<dbReference type="AlphaFoldDB" id="A0AA42I990"/>
<dbReference type="InterPro" id="IPR043519">
    <property type="entry name" value="NT_sf"/>
</dbReference>
<dbReference type="InterPro" id="IPR041633">
    <property type="entry name" value="Polbeta"/>
</dbReference>
<dbReference type="RefSeq" id="WP_279696010.1">
    <property type="nucleotide sequence ID" value="NZ_JAOEEO010000003.1"/>
</dbReference>
<dbReference type="Gene3D" id="3.30.460.10">
    <property type="entry name" value="Beta Polymerase, domain 2"/>
    <property type="match status" value="1"/>
</dbReference>
<comment type="caution">
    <text evidence="2">The sequence shown here is derived from an EMBL/GenBank/DDBJ whole genome shotgun (WGS) entry which is preliminary data.</text>
</comment>
<evidence type="ECO:0000313" key="3">
    <source>
        <dbReference type="Proteomes" id="UP001159329"/>
    </source>
</evidence>
<feature type="domain" description="Polymerase beta nucleotidyltransferase" evidence="1">
    <location>
        <begin position="27"/>
        <end position="113"/>
    </location>
</feature>
<proteinExistence type="predicted"/>
<accession>A0AA42I990</accession>
<gene>
    <name evidence="2" type="ORF">N7644_12805</name>
</gene>
<sequence length="118" mass="13453">MLDKVGKLRVILHNISPLPLEAVDFLNYLSQLDAVDKLIIFGSRACGDYDKYSDIDLAVIAPSFTKADWVMLRAKAVHEIRIVFRISIVNFLSNPERLQKRIYEDGEVIYERSAKVIG</sequence>
<evidence type="ECO:0000259" key="1">
    <source>
        <dbReference type="Pfam" id="PF18765"/>
    </source>
</evidence>
<evidence type="ECO:0000313" key="2">
    <source>
        <dbReference type="EMBL" id="MDH0564554.1"/>
    </source>
</evidence>
<dbReference type="Pfam" id="PF18765">
    <property type="entry name" value="Polbeta"/>
    <property type="match status" value="1"/>
</dbReference>
<name>A0AA42I990_9GAMM</name>
<reference evidence="2" key="1">
    <citation type="submission" date="2022-09" db="EMBL/GenBank/DDBJ databases">
        <title>Intensive care unit water sources are persistently colonized with multi-drug resistant bacteria and are the site of extensive horizontal gene transfer of antibiotic resistance genes.</title>
        <authorList>
            <person name="Diorio-Toth L."/>
        </authorList>
    </citation>
    <scope>NUCLEOTIDE SEQUENCE</scope>
    <source>
        <strain evidence="2">GD04005</strain>
    </source>
</reference>
<dbReference type="EMBL" id="JAOEEO010000003">
    <property type="protein sequence ID" value="MDH0564554.1"/>
    <property type="molecule type" value="Genomic_DNA"/>
</dbReference>
<dbReference type="SUPFAM" id="SSF81301">
    <property type="entry name" value="Nucleotidyltransferase"/>
    <property type="match status" value="1"/>
</dbReference>